<protein>
    <submittedName>
        <fullName evidence="2">Haloacid dehalogenase-like hydrolase domain-containing protein 3</fullName>
    </submittedName>
</protein>
<reference evidence="2" key="1">
    <citation type="journal article" date="2019" name="Sci. Rep.">
        <title>Draft genome of Tanacetum cinerariifolium, the natural source of mosquito coil.</title>
        <authorList>
            <person name="Yamashiro T."/>
            <person name="Shiraishi A."/>
            <person name="Satake H."/>
            <person name="Nakayama K."/>
        </authorList>
    </citation>
    <scope>NUCLEOTIDE SEQUENCE</scope>
</reference>
<feature type="non-terminal residue" evidence="2">
    <location>
        <position position="1"/>
    </location>
</feature>
<comment type="caution">
    <text evidence="2">The sequence shown here is derived from an EMBL/GenBank/DDBJ whole genome shotgun (WGS) entry which is preliminary data.</text>
</comment>
<accession>A0A699RA62</accession>
<name>A0A699RA62_TANCI</name>
<organism evidence="2">
    <name type="scientific">Tanacetum cinerariifolium</name>
    <name type="common">Dalmatian daisy</name>
    <name type="synonym">Chrysanthemum cinerariifolium</name>
    <dbReference type="NCBI Taxonomy" id="118510"/>
    <lineage>
        <taxon>Eukaryota</taxon>
        <taxon>Viridiplantae</taxon>
        <taxon>Streptophyta</taxon>
        <taxon>Embryophyta</taxon>
        <taxon>Tracheophyta</taxon>
        <taxon>Spermatophyta</taxon>
        <taxon>Magnoliopsida</taxon>
        <taxon>eudicotyledons</taxon>
        <taxon>Gunneridae</taxon>
        <taxon>Pentapetalae</taxon>
        <taxon>asterids</taxon>
        <taxon>campanulids</taxon>
        <taxon>Asterales</taxon>
        <taxon>Asteraceae</taxon>
        <taxon>Asteroideae</taxon>
        <taxon>Anthemideae</taxon>
        <taxon>Anthemidinae</taxon>
        <taxon>Tanacetum</taxon>
    </lineage>
</organism>
<proteinExistence type="predicted"/>
<sequence length="65" mass="7038">IWAHGYSSSSAAASVESEALFSGMKDYEEYRKRMNGGITHKALLVDAVGTLVVPSQPMAQVLSFF</sequence>
<dbReference type="AlphaFoldDB" id="A0A699RA62"/>
<evidence type="ECO:0000313" key="2">
    <source>
        <dbReference type="EMBL" id="GFC83300.1"/>
    </source>
</evidence>
<keyword evidence="2" id="KW-0378">Hydrolase</keyword>
<gene>
    <name evidence="1" type="ORF">Tci_853721</name>
    <name evidence="2" type="ORF">Tci_855270</name>
</gene>
<dbReference type="EMBL" id="BKCJ011088779">
    <property type="protein sequence ID" value="GFC83300.1"/>
    <property type="molecule type" value="Genomic_DNA"/>
</dbReference>
<dbReference type="EMBL" id="BKCJ011081090">
    <property type="protein sequence ID" value="GFC81751.1"/>
    <property type="molecule type" value="Genomic_DNA"/>
</dbReference>
<evidence type="ECO:0000313" key="1">
    <source>
        <dbReference type="EMBL" id="GFC81751.1"/>
    </source>
</evidence>
<dbReference type="GO" id="GO:0016787">
    <property type="term" value="F:hydrolase activity"/>
    <property type="evidence" value="ECO:0007669"/>
    <property type="project" value="UniProtKB-KW"/>
</dbReference>